<feature type="compositionally biased region" description="Polar residues" evidence="1">
    <location>
        <begin position="181"/>
        <end position="190"/>
    </location>
</feature>
<gene>
    <name evidence="2" type="ORF">Dda_2458</name>
</gene>
<feature type="compositionally biased region" description="Basic and acidic residues" evidence="1">
    <location>
        <begin position="303"/>
        <end position="328"/>
    </location>
</feature>
<evidence type="ECO:0000313" key="2">
    <source>
        <dbReference type="EMBL" id="KAJ6261660.1"/>
    </source>
</evidence>
<feature type="compositionally biased region" description="Polar residues" evidence="1">
    <location>
        <begin position="330"/>
        <end position="345"/>
    </location>
</feature>
<comment type="caution">
    <text evidence="2">The sequence shown here is derived from an EMBL/GenBank/DDBJ whole genome shotgun (WGS) entry which is preliminary data.</text>
</comment>
<feature type="region of interest" description="Disordered" evidence="1">
    <location>
        <begin position="303"/>
        <end position="354"/>
    </location>
</feature>
<evidence type="ECO:0008006" key="4">
    <source>
        <dbReference type="Google" id="ProtNLM"/>
    </source>
</evidence>
<dbReference type="Proteomes" id="UP001221413">
    <property type="component" value="Unassembled WGS sequence"/>
</dbReference>
<feature type="region of interest" description="Disordered" evidence="1">
    <location>
        <begin position="1"/>
        <end position="21"/>
    </location>
</feature>
<dbReference type="EMBL" id="JAQGDS010000003">
    <property type="protein sequence ID" value="KAJ6261660.1"/>
    <property type="molecule type" value="Genomic_DNA"/>
</dbReference>
<sequence>MATDTDVHHPPSPPCSRPSPDIKQSHCYIPWTSVDWHSNRSPTPEVKDENLDYNSQSWYTINHSEYSDMNSPDAPPPGELKGEFEPAPPTLFSHNSNPYHKHEFDHGIQTMYPIALPGMGPVHPTPYTNGAAPNTYFASSQHTIDGVPTQGLLTDAFGEPSGHNFRKRDYNNIMEYPQWPSSADSLQIQKPSKRRKSSANQPWQLSDDDRFLMKLKDEEQLPWKEIVVRFKEDGRGTHRVPALQMRLKRIKERIRQWTPEDEKLLEESKKWLDKHYWEIVSSKMVEYGRKEKIPGTSCEKKWKELNARRDSERDSKSGSGRLLHDDLPPHSQSHSTATSPATNYSGYEEEEEAS</sequence>
<proteinExistence type="predicted"/>
<organism evidence="2 3">
    <name type="scientific">Drechslerella dactyloides</name>
    <name type="common">Nematode-trapping fungus</name>
    <name type="synonym">Arthrobotrys dactyloides</name>
    <dbReference type="NCBI Taxonomy" id="74499"/>
    <lineage>
        <taxon>Eukaryota</taxon>
        <taxon>Fungi</taxon>
        <taxon>Dikarya</taxon>
        <taxon>Ascomycota</taxon>
        <taxon>Pezizomycotina</taxon>
        <taxon>Orbiliomycetes</taxon>
        <taxon>Orbiliales</taxon>
        <taxon>Orbiliaceae</taxon>
        <taxon>Drechslerella</taxon>
    </lineage>
</organism>
<evidence type="ECO:0000256" key="1">
    <source>
        <dbReference type="SAM" id="MobiDB-lite"/>
    </source>
</evidence>
<keyword evidence="3" id="KW-1185">Reference proteome</keyword>
<feature type="region of interest" description="Disordered" evidence="1">
    <location>
        <begin position="64"/>
        <end position="89"/>
    </location>
</feature>
<reference evidence="2" key="1">
    <citation type="submission" date="2023-01" db="EMBL/GenBank/DDBJ databases">
        <title>The chitinases involved in constricting ring structure development in the nematode-trapping fungus Drechslerella dactyloides.</title>
        <authorList>
            <person name="Wang R."/>
            <person name="Zhang L."/>
            <person name="Tang P."/>
            <person name="Li S."/>
            <person name="Liang L."/>
        </authorList>
    </citation>
    <scope>NUCLEOTIDE SEQUENCE</scope>
    <source>
        <strain evidence="2">YMF1.00031</strain>
    </source>
</reference>
<accession>A0AAD6J1V0</accession>
<protein>
    <recommendedName>
        <fullName evidence="4">Myb-like domain-containing protein</fullName>
    </recommendedName>
</protein>
<evidence type="ECO:0000313" key="3">
    <source>
        <dbReference type="Proteomes" id="UP001221413"/>
    </source>
</evidence>
<dbReference type="AlphaFoldDB" id="A0AAD6J1V0"/>
<name>A0AAD6J1V0_DREDA</name>
<feature type="region of interest" description="Disordered" evidence="1">
    <location>
        <begin position="181"/>
        <end position="203"/>
    </location>
</feature>